<evidence type="ECO:0000313" key="2">
    <source>
        <dbReference type="Proteomes" id="UP000326759"/>
    </source>
</evidence>
<comment type="caution">
    <text evidence="1">The sequence shown here is derived from an EMBL/GenBank/DDBJ whole genome shotgun (WGS) entry which is preliminary data.</text>
</comment>
<evidence type="ECO:0008006" key="3">
    <source>
        <dbReference type="Google" id="ProtNLM"/>
    </source>
</evidence>
<accession>A0A5N5T8K5</accession>
<proteinExistence type="predicted"/>
<sequence length="371" mass="43411">LLILFINFFQSFTRIKKLRPLEIFYEIGQRYGTLMTAYQVTLSSRERIKPDDVHLAVHWLFQRVPTLRLCIKEQRGEFWFSEMKEELLNFKSLRKASIDKELHDMTHTPYDSSRGPLWRATFIETDSDSKLPLPYLANEFPFQSQFIFGIHHAITDGYSNLKVLEFFVSILNQILLKESIEDYQFGFFTSGIQSLDLLERRRAELVSDPKQLEEIKEKVKEAFFNVNSLWLDSFGENKDVINETLHISKRLSEVTSQKFLKKLKSFRISLNSGMCALINVVLVEMMKEAGPERESYNIGTLHGVNMRQYWKDDYNIHLGLQIGMMRIFIDTSSKDPSDFWSYANQSEFNSPSKSKIKMATKRANCSRILSK</sequence>
<keyword evidence="2" id="KW-1185">Reference proteome</keyword>
<reference evidence="1 2" key="1">
    <citation type="journal article" date="2019" name="PLoS Biol.">
        <title>Sex chromosomes control vertical transmission of feminizing Wolbachia symbionts in an isopod.</title>
        <authorList>
            <person name="Becking T."/>
            <person name="Chebbi M.A."/>
            <person name="Giraud I."/>
            <person name="Moumen B."/>
            <person name="Laverre T."/>
            <person name="Caubet Y."/>
            <person name="Peccoud J."/>
            <person name="Gilbert C."/>
            <person name="Cordaux R."/>
        </authorList>
    </citation>
    <scope>NUCLEOTIDE SEQUENCE [LARGE SCALE GENOMIC DNA]</scope>
    <source>
        <strain evidence="1">ANa2</strain>
        <tissue evidence="1">Whole body excluding digestive tract and cuticle</tissue>
    </source>
</reference>
<dbReference type="Gene3D" id="3.30.559.10">
    <property type="entry name" value="Chloramphenicol acetyltransferase-like domain"/>
    <property type="match status" value="1"/>
</dbReference>
<evidence type="ECO:0000313" key="1">
    <source>
        <dbReference type="EMBL" id="KAB7502951.1"/>
    </source>
</evidence>
<dbReference type="AlphaFoldDB" id="A0A5N5T8K5"/>
<dbReference type="SUPFAM" id="SSF52777">
    <property type="entry name" value="CoA-dependent acyltransferases"/>
    <property type="match status" value="1"/>
</dbReference>
<dbReference type="Proteomes" id="UP000326759">
    <property type="component" value="Unassembled WGS sequence"/>
</dbReference>
<protein>
    <recommendedName>
        <fullName evidence="3">Condensation domain-containing protein</fullName>
    </recommendedName>
</protein>
<name>A0A5N5T8K5_9CRUS</name>
<organism evidence="1 2">
    <name type="scientific">Armadillidium nasatum</name>
    <dbReference type="NCBI Taxonomy" id="96803"/>
    <lineage>
        <taxon>Eukaryota</taxon>
        <taxon>Metazoa</taxon>
        <taxon>Ecdysozoa</taxon>
        <taxon>Arthropoda</taxon>
        <taxon>Crustacea</taxon>
        <taxon>Multicrustacea</taxon>
        <taxon>Malacostraca</taxon>
        <taxon>Eumalacostraca</taxon>
        <taxon>Peracarida</taxon>
        <taxon>Isopoda</taxon>
        <taxon>Oniscidea</taxon>
        <taxon>Crinocheta</taxon>
        <taxon>Armadillidiidae</taxon>
        <taxon>Armadillidium</taxon>
    </lineage>
</organism>
<gene>
    <name evidence="1" type="ORF">Anas_03216</name>
</gene>
<dbReference type="OrthoDB" id="6360511at2759"/>
<dbReference type="InterPro" id="IPR023213">
    <property type="entry name" value="CAT-like_dom_sf"/>
</dbReference>
<dbReference type="EMBL" id="SEYY01006283">
    <property type="protein sequence ID" value="KAB7502951.1"/>
    <property type="molecule type" value="Genomic_DNA"/>
</dbReference>
<feature type="non-terminal residue" evidence="1">
    <location>
        <position position="1"/>
    </location>
</feature>